<sequence length="360" mass="40136">MFPSSSRKRKSFGRSTTRASTTSQPSISVTPSVSDISNKMNKSSNESLLDLSSVGGKKKLRKSEQDFDDLFNKDDNNNDDNVTNDVANDDENNSQQNVEKTRPPQPLLTLILPSSQSTASISSSSTSTSKKNLTSFFKPLTTSTTNHLIKSSTPSLPSSPPPNKKKTQYYLDFGQSSFNLSVTCPLCNFRYQPSISREVEQHQQIHNNYTRGVKFNLNPGIHKVTKNIDTVKKIVDDEMGFCDDNEPEFITTYVCINEEKRCVGYLTTQRMTVCYELLDGGSDSLLRSSTPLPSKIGIRQIWVHSSSRKKGIAKKMLNHMLKNEIYGVEIGKEEVAFSSPTGDGARLARGWQKNAKVYDC</sequence>
<evidence type="ECO:0000259" key="11">
    <source>
        <dbReference type="Pfam" id="PF13878"/>
    </source>
</evidence>
<comment type="subcellular location">
    <subcellularLocation>
        <location evidence="1">Nucleus</location>
    </subcellularLocation>
</comment>
<evidence type="ECO:0000256" key="4">
    <source>
        <dbReference type="ARBA" id="ARBA00022723"/>
    </source>
</evidence>
<evidence type="ECO:0000256" key="10">
    <source>
        <dbReference type="SAM" id="MobiDB-lite"/>
    </source>
</evidence>
<evidence type="ECO:0000313" key="13">
    <source>
        <dbReference type="EMBL" id="GMI12140.1"/>
    </source>
</evidence>
<dbReference type="PANTHER" id="PTHR45884">
    <property type="entry name" value="N-ACETYLTRANSFERASE ECO"/>
    <property type="match status" value="1"/>
</dbReference>
<dbReference type="GO" id="GO:0008270">
    <property type="term" value="F:zinc ion binding"/>
    <property type="evidence" value="ECO:0007669"/>
    <property type="project" value="UniProtKB-KW"/>
</dbReference>
<dbReference type="PANTHER" id="PTHR45884:SF2">
    <property type="entry name" value="N-ACETYLTRANSFERASE ECO"/>
    <property type="match status" value="1"/>
</dbReference>
<feature type="region of interest" description="Disordered" evidence="10">
    <location>
        <begin position="1"/>
        <end position="105"/>
    </location>
</feature>
<feature type="compositionally biased region" description="Polar residues" evidence="10">
    <location>
        <begin position="19"/>
        <end position="47"/>
    </location>
</feature>
<dbReference type="SUPFAM" id="SSF55729">
    <property type="entry name" value="Acyl-CoA N-acyltransferases (Nat)"/>
    <property type="match status" value="1"/>
</dbReference>
<dbReference type="GO" id="GO:0005634">
    <property type="term" value="C:nucleus"/>
    <property type="evidence" value="ECO:0007669"/>
    <property type="project" value="UniProtKB-SubCell"/>
</dbReference>
<evidence type="ECO:0000259" key="12">
    <source>
        <dbReference type="Pfam" id="PF13880"/>
    </source>
</evidence>
<keyword evidence="3" id="KW-0808">Transferase</keyword>
<dbReference type="Pfam" id="PF13880">
    <property type="entry name" value="Acetyltransf_13"/>
    <property type="match status" value="1"/>
</dbReference>
<dbReference type="OrthoDB" id="428854at2759"/>
<dbReference type="Pfam" id="PF13878">
    <property type="entry name" value="zf-C2H2_3"/>
    <property type="match status" value="1"/>
</dbReference>
<dbReference type="GO" id="GO:0007064">
    <property type="term" value="P:mitotic sister chromatid cohesion"/>
    <property type="evidence" value="ECO:0007669"/>
    <property type="project" value="TreeGrafter"/>
</dbReference>
<keyword evidence="6" id="KW-0862">Zinc</keyword>
<dbReference type="EMBL" id="BRXW01000172">
    <property type="protein sequence ID" value="GMI12140.1"/>
    <property type="molecule type" value="Genomic_DNA"/>
</dbReference>
<keyword evidence="4" id="KW-0479">Metal-binding</keyword>
<feature type="compositionally biased region" description="Basic and acidic residues" evidence="10">
    <location>
        <begin position="62"/>
        <end position="76"/>
    </location>
</feature>
<evidence type="ECO:0000256" key="6">
    <source>
        <dbReference type="ARBA" id="ARBA00022833"/>
    </source>
</evidence>
<keyword evidence="5" id="KW-0863">Zinc-finger</keyword>
<keyword evidence="9" id="KW-0012">Acyltransferase</keyword>
<dbReference type="AlphaFoldDB" id="A0A9W7KUW2"/>
<protein>
    <submittedName>
        <fullName evidence="13">Uncharacterized protein</fullName>
    </submittedName>
</protein>
<evidence type="ECO:0000256" key="3">
    <source>
        <dbReference type="ARBA" id="ARBA00022679"/>
    </source>
</evidence>
<name>A0A9W7KUW2_9STRA</name>
<evidence type="ECO:0000256" key="5">
    <source>
        <dbReference type="ARBA" id="ARBA00022771"/>
    </source>
</evidence>
<evidence type="ECO:0000313" key="14">
    <source>
        <dbReference type="Proteomes" id="UP001165122"/>
    </source>
</evidence>
<dbReference type="Proteomes" id="UP001165122">
    <property type="component" value="Unassembled WGS sequence"/>
</dbReference>
<keyword evidence="7" id="KW-0539">Nucleus</keyword>
<evidence type="ECO:0000256" key="1">
    <source>
        <dbReference type="ARBA" id="ARBA00004123"/>
    </source>
</evidence>
<feature type="domain" description="N-acetyltransferase ESCO acetyl-transferase" evidence="12">
    <location>
        <begin position="293"/>
        <end position="356"/>
    </location>
</feature>
<dbReference type="InterPro" id="IPR016181">
    <property type="entry name" value="Acyl_CoA_acyltransferase"/>
</dbReference>
<keyword evidence="14" id="KW-1185">Reference proteome</keyword>
<dbReference type="InterPro" id="IPR028009">
    <property type="entry name" value="ESCO_Acetyltransf_dom"/>
</dbReference>
<dbReference type="Gene3D" id="3.40.630.30">
    <property type="match status" value="1"/>
</dbReference>
<feature type="domain" description="N-acetyltransferase ESCO zinc-finger" evidence="11">
    <location>
        <begin position="168"/>
        <end position="208"/>
    </location>
</feature>
<dbReference type="GO" id="GO:0000785">
    <property type="term" value="C:chromatin"/>
    <property type="evidence" value="ECO:0007669"/>
    <property type="project" value="TreeGrafter"/>
</dbReference>
<keyword evidence="8" id="KW-0131">Cell cycle</keyword>
<proteinExistence type="inferred from homology"/>
<evidence type="ECO:0000256" key="2">
    <source>
        <dbReference type="ARBA" id="ARBA00005816"/>
    </source>
</evidence>
<evidence type="ECO:0000256" key="7">
    <source>
        <dbReference type="ARBA" id="ARBA00023242"/>
    </source>
</evidence>
<dbReference type="InterPro" id="IPR028005">
    <property type="entry name" value="AcTrfase_ESCO_Znf_dom"/>
</dbReference>
<evidence type="ECO:0000256" key="8">
    <source>
        <dbReference type="ARBA" id="ARBA00023306"/>
    </source>
</evidence>
<comment type="similarity">
    <text evidence="2">Belongs to the acetyltransferase family. ECO subfamily.</text>
</comment>
<accession>A0A9W7KUW2</accession>
<feature type="compositionally biased region" description="Basic residues" evidence="10">
    <location>
        <begin position="1"/>
        <end position="12"/>
    </location>
</feature>
<dbReference type="GO" id="GO:0061733">
    <property type="term" value="F:protein-lysine-acetyltransferase activity"/>
    <property type="evidence" value="ECO:0007669"/>
    <property type="project" value="TreeGrafter"/>
</dbReference>
<comment type="caution">
    <text evidence="13">The sequence shown here is derived from an EMBL/GenBank/DDBJ whole genome shotgun (WGS) entry which is preliminary data.</text>
</comment>
<reference evidence="14" key="1">
    <citation type="journal article" date="2023" name="Commun. Biol.">
        <title>Genome analysis of Parmales, the sister group of diatoms, reveals the evolutionary specialization of diatoms from phago-mixotrophs to photoautotrophs.</title>
        <authorList>
            <person name="Ban H."/>
            <person name="Sato S."/>
            <person name="Yoshikawa S."/>
            <person name="Yamada K."/>
            <person name="Nakamura Y."/>
            <person name="Ichinomiya M."/>
            <person name="Sato N."/>
            <person name="Blanc-Mathieu R."/>
            <person name="Endo H."/>
            <person name="Kuwata A."/>
            <person name="Ogata H."/>
        </authorList>
    </citation>
    <scope>NUCLEOTIDE SEQUENCE [LARGE SCALE GENOMIC DNA]</scope>
    <source>
        <strain evidence="14">NIES 3700</strain>
    </source>
</reference>
<evidence type="ECO:0000256" key="9">
    <source>
        <dbReference type="ARBA" id="ARBA00023315"/>
    </source>
</evidence>
<organism evidence="13 14">
    <name type="scientific">Triparma laevis f. longispina</name>
    <dbReference type="NCBI Taxonomy" id="1714387"/>
    <lineage>
        <taxon>Eukaryota</taxon>
        <taxon>Sar</taxon>
        <taxon>Stramenopiles</taxon>
        <taxon>Ochrophyta</taxon>
        <taxon>Bolidophyceae</taxon>
        <taxon>Parmales</taxon>
        <taxon>Triparmaceae</taxon>
        <taxon>Triparma</taxon>
    </lineage>
</organism>
<gene>
    <name evidence="13" type="ORF">TrLO_g5967</name>
</gene>